<evidence type="ECO:0000313" key="5">
    <source>
        <dbReference type="EMBL" id="ELY98726.1"/>
    </source>
</evidence>
<dbReference type="SUPFAM" id="SSF53807">
    <property type="entry name" value="Helical backbone' metal receptor"/>
    <property type="match status" value="1"/>
</dbReference>
<dbReference type="InterPro" id="IPR051313">
    <property type="entry name" value="Bact_iron-sidero_bind"/>
</dbReference>
<accession>M0AK30</accession>
<dbReference type="InterPro" id="IPR006311">
    <property type="entry name" value="TAT_signal"/>
</dbReference>
<comment type="subcellular location">
    <subcellularLocation>
        <location evidence="1">Cell envelope</location>
    </subcellularLocation>
</comment>
<keyword evidence="3" id="KW-0732">Signal</keyword>
<dbReference type="RefSeq" id="WP_006667556.1">
    <property type="nucleotide sequence ID" value="NZ_AOIP01000060.1"/>
</dbReference>
<feature type="domain" description="Fe/B12 periplasmic-binding" evidence="4">
    <location>
        <begin position="70"/>
        <end position="360"/>
    </location>
</feature>
<dbReference type="Gene3D" id="3.40.50.1980">
    <property type="entry name" value="Nitrogenase molybdenum iron protein domain"/>
    <property type="match status" value="2"/>
</dbReference>
<keyword evidence="6" id="KW-1185">Reference proteome</keyword>
<evidence type="ECO:0000256" key="2">
    <source>
        <dbReference type="ARBA" id="ARBA00022448"/>
    </source>
</evidence>
<sequence length="391" mass="43142">MTDETDTTVDGSTRRETLKYGGALAAGTALAGCSELVGQETPAGSSSDDGTYSVTMAPAGTIELESPPESVYTDLTHHAGMALAVGRGDAVNATWGGDRFGPIWNNYLERLEGVSVEWSGLPNSFNLDKELFYELESDLHLADPAYMTWMDSLTRSDITDIEENVAPWFGNTFSNTHGSPPEEWADVYEYYTLWEIFEQVANLFGSEERYRALADIHASVLTSIEQNRPSPNNRPTAVTLKVVDESLWVYPLNAPGFTYAHTRPLGATDVFPDLSSSRQIGYETLAEHDPDVLLVAEMMGHSGIEDVRSTFEEDPVARQLTAVANDRVYAGGVRNQGPILNLFQLEMSAKQLYPDAFGEWPTYTEGPYPEIPTDEQLFDRQRVADIINGDL</sequence>
<gene>
    <name evidence="5" type="ORF">C480_20894</name>
</gene>
<dbReference type="PANTHER" id="PTHR30532">
    <property type="entry name" value="IRON III DICITRATE-BINDING PERIPLASMIC PROTEIN"/>
    <property type="match status" value="1"/>
</dbReference>
<comment type="caution">
    <text evidence="5">The sequence shown here is derived from an EMBL/GenBank/DDBJ whole genome shotgun (WGS) entry which is preliminary data.</text>
</comment>
<evidence type="ECO:0000256" key="3">
    <source>
        <dbReference type="ARBA" id="ARBA00022729"/>
    </source>
</evidence>
<dbReference type="AlphaFoldDB" id="M0AK30"/>
<protein>
    <recommendedName>
        <fullName evidence="4">Fe/B12 periplasmic-binding domain-containing protein</fullName>
    </recommendedName>
</protein>
<dbReference type="Proteomes" id="UP000011591">
    <property type="component" value="Unassembled WGS sequence"/>
</dbReference>
<dbReference type="OrthoDB" id="304381at2157"/>
<evidence type="ECO:0000313" key="6">
    <source>
        <dbReference type="Proteomes" id="UP000011591"/>
    </source>
</evidence>
<organism evidence="5 6">
    <name type="scientific">Natrialba aegyptia DSM 13077</name>
    <dbReference type="NCBI Taxonomy" id="1227491"/>
    <lineage>
        <taxon>Archaea</taxon>
        <taxon>Methanobacteriati</taxon>
        <taxon>Methanobacteriota</taxon>
        <taxon>Stenosarchaea group</taxon>
        <taxon>Halobacteria</taxon>
        <taxon>Halobacteriales</taxon>
        <taxon>Natrialbaceae</taxon>
        <taxon>Natrialba</taxon>
    </lineage>
</organism>
<dbReference type="Pfam" id="PF01497">
    <property type="entry name" value="Peripla_BP_2"/>
    <property type="match status" value="1"/>
</dbReference>
<keyword evidence="2" id="KW-0813">Transport</keyword>
<dbReference type="PATRIC" id="fig|1227491.4.peg.4197"/>
<proteinExistence type="predicted"/>
<dbReference type="PROSITE" id="PS51318">
    <property type="entry name" value="TAT"/>
    <property type="match status" value="1"/>
</dbReference>
<dbReference type="PROSITE" id="PS50983">
    <property type="entry name" value="FE_B12_PBP"/>
    <property type="match status" value="1"/>
</dbReference>
<dbReference type="PANTHER" id="PTHR30532:SF1">
    <property type="entry name" value="IRON(3+)-HYDROXAMATE-BINDING PROTEIN FHUD"/>
    <property type="match status" value="1"/>
</dbReference>
<name>M0AK30_9EURY</name>
<dbReference type="InterPro" id="IPR002491">
    <property type="entry name" value="ABC_transptr_periplasmic_BD"/>
</dbReference>
<reference evidence="5 6" key="1">
    <citation type="journal article" date="2014" name="PLoS Genet.">
        <title>Phylogenetically driven sequencing of extremely halophilic archaea reveals strategies for static and dynamic osmo-response.</title>
        <authorList>
            <person name="Becker E.A."/>
            <person name="Seitzer P.M."/>
            <person name="Tritt A."/>
            <person name="Larsen D."/>
            <person name="Krusor M."/>
            <person name="Yao A.I."/>
            <person name="Wu D."/>
            <person name="Madern D."/>
            <person name="Eisen J.A."/>
            <person name="Darling A.E."/>
            <person name="Facciotti M.T."/>
        </authorList>
    </citation>
    <scope>NUCLEOTIDE SEQUENCE [LARGE SCALE GENOMIC DNA]</scope>
    <source>
        <strain evidence="5 6">DSM 13077</strain>
    </source>
</reference>
<evidence type="ECO:0000259" key="4">
    <source>
        <dbReference type="PROSITE" id="PS50983"/>
    </source>
</evidence>
<dbReference type="EMBL" id="AOIP01000060">
    <property type="protein sequence ID" value="ELY98726.1"/>
    <property type="molecule type" value="Genomic_DNA"/>
</dbReference>
<evidence type="ECO:0000256" key="1">
    <source>
        <dbReference type="ARBA" id="ARBA00004196"/>
    </source>
</evidence>